<dbReference type="AlphaFoldDB" id="A0A023DKG0"/>
<sequence>MLAREEILSLTKEIMAHQQCHVLYVIHYIEEIVEAVTHVLLLKEGQL</sequence>
<comment type="caution">
    <text evidence="1">The sequence shown here is derived from an EMBL/GenBank/DDBJ whole genome shotgun (WGS) entry which is preliminary data.</text>
</comment>
<dbReference type="Proteomes" id="UP000023561">
    <property type="component" value="Unassembled WGS sequence"/>
</dbReference>
<name>A0A023DKG0_9BACL</name>
<organism evidence="1 2">
    <name type="scientific">Parageobacillus caldoxylosilyticus NBRC 107762</name>
    <dbReference type="NCBI Taxonomy" id="1220594"/>
    <lineage>
        <taxon>Bacteria</taxon>
        <taxon>Bacillati</taxon>
        <taxon>Bacillota</taxon>
        <taxon>Bacilli</taxon>
        <taxon>Bacillales</taxon>
        <taxon>Anoxybacillaceae</taxon>
        <taxon>Saccharococcus</taxon>
    </lineage>
</organism>
<proteinExistence type="predicted"/>
<accession>A0A023DKG0</accession>
<protein>
    <submittedName>
        <fullName evidence="1">Uncharacterized protein</fullName>
    </submittedName>
</protein>
<evidence type="ECO:0000313" key="1">
    <source>
        <dbReference type="EMBL" id="GAJ41769.1"/>
    </source>
</evidence>
<reference evidence="1 2" key="1">
    <citation type="submission" date="2014-04" db="EMBL/GenBank/DDBJ databases">
        <title>Whole genome shotgun sequence of Geobacillus caldoxylosilyticus NBRC 107762.</title>
        <authorList>
            <person name="Hosoyama A."/>
            <person name="Hosoyama Y."/>
            <person name="Katano-Makiyama Y."/>
            <person name="Tsuchikane K."/>
            <person name="Ohji S."/>
            <person name="Ichikawa N."/>
            <person name="Yamazoe A."/>
            <person name="Fujita N."/>
        </authorList>
    </citation>
    <scope>NUCLEOTIDE SEQUENCE [LARGE SCALE GENOMIC DNA]</scope>
    <source>
        <strain evidence="1 2">NBRC 107762</strain>
    </source>
</reference>
<gene>
    <name evidence="1" type="ORF">GCA01S_096_00020</name>
</gene>
<dbReference type="EMBL" id="BAWO01000096">
    <property type="protein sequence ID" value="GAJ41769.1"/>
    <property type="molecule type" value="Genomic_DNA"/>
</dbReference>
<keyword evidence="2" id="KW-1185">Reference proteome</keyword>
<evidence type="ECO:0000313" key="2">
    <source>
        <dbReference type="Proteomes" id="UP000023561"/>
    </source>
</evidence>